<evidence type="ECO:0000313" key="8">
    <source>
        <dbReference type="EMBL" id="ORE21014.1"/>
    </source>
</evidence>
<dbReference type="GO" id="GO:0008270">
    <property type="term" value="F:zinc ion binding"/>
    <property type="evidence" value="ECO:0007669"/>
    <property type="project" value="UniProtKB-KW"/>
</dbReference>
<proteinExistence type="inferred from homology"/>
<dbReference type="PROSITE" id="PS50157">
    <property type="entry name" value="ZINC_FINGER_C2H2_2"/>
    <property type="match status" value="1"/>
</dbReference>
<feature type="compositionally biased region" description="Polar residues" evidence="6">
    <location>
        <begin position="55"/>
        <end position="64"/>
    </location>
</feature>
<dbReference type="InterPro" id="IPR036236">
    <property type="entry name" value="Znf_C2H2_sf"/>
</dbReference>
<feature type="compositionally biased region" description="Polar residues" evidence="6">
    <location>
        <begin position="85"/>
        <end position="101"/>
    </location>
</feature>
<evidence type="ECO:0000256" key="3">
    <source>
        <dbReference type="ARBA" id="ARBA00022833"/>
    </source>
</evidence>
<dbReference type="InterPro" id="IPR040048">
    <property type="entry name" value="ZNF277"/>
</dbReference>
<comment type="similarity">
    <text evidence="4">Belongs to the ZNF277 family.</text>
</comment>
<evidence type="ECO:0000256" key="6">
    <source>
        <dbReference type="SAM" id="MobiDB-lite"/>
    </source>
</evidence>
<evidence type="ECO:0000256" key="4">
    <source>
        <dbReference type="ARBA" id="ARBA00034119"/>
    </source>
</evidence>
<evidence type="ECO:0000256" key="5">
    <source>
        <dbReference type="PROSITE-ProRule" id="PRU00042"/>
    </source>
</evidence>
<keyword evidence="2 5" id="KW-0863">Zinc-finger</keyword>
<dbReference type="OMA" id="NEDENDW"/>
<dbReference type="PANTHER" id="PTHR13267">
    <property type="entry name" value="ZINC FINGER PROTEIN 277"/>
    <property type="match status" value="1"/>
</dbReference>
<feature type="domain" description="C2H2-type" evidence="7">
    <location>
        <begin position="299"/>
        <end position="323"/>
    </location>
</feature>
<sequence>MAEDTEWHTVSNHKHATHHPASPPQNKNRRQSKPKIHSHQTTTSSKSGKDKKPANKTSESGKPQTSKSATTHSKKHSHGKKPQPKRSTSVKKPTASQSKSNPFHAAEQDEESEEEDAEGHIDPIDLPVPPYHTTTFVTCPFDSCETPAPFLDTTSLVTHLKQAHKLVFKNLHHMYNSLDAYLQQWAKVLENKPLEEYGQIDPQEEGVYIISPEKCSLDKEMREKINRTKLNEVLKFQQHEREVESKCPRKCLFCKIVGEDRTSLFKHMFSEHNFNIGLPDNLVYVTEFLDTLEAKLSNLQCLYCEKIFTSPAVLRKHMRKKKHFKVAAKNRQYDRFYVINYLEPGKNWESFEHEAYESEDDDKREETWDDWEEDEPESTMCLFDTTVLCCPKDILEHMKTEHEFNLSQIRKDKGLDFYQTIVLINYIRHQSSLNTCFSCGSVLENLSDLPAHLKENKCITKLSMDAEFWKDPKYLMPTYENDPLLTGFEEDDNNLEEEDLLEISEAEANKKFLHQVMEKSLSISDDAILENK</sequence>
<dbReference type="AlphaFoldDB" id="A0A1X0S9R7"/>
<evidence type="ECO:0000259" key="7">
    <source>
        <dbReference type="PROSITE" id="PS50157"/>
    </source>
</evidence>
<keyword evidence="1" id="KW-0479">Metal-binding</keyword>
<dbReference type="Pfam" id="PF12756">
    <property type="entry name" value="zf-C2H2_2"/>
    <property type="match status" value="2"/>
</dbReference>
<accession>A0A1X0S9R7</accession>
<dbReference type="PANTHER" id="PTHR13267:SF3">
    <property type="entry name" value="ZINC FINGER PROTEIN 277"/>
    <property type="match status" value="1"/>
</dbReference>
<dbReference type="Proteomes" id="UP000242381">
    <property type="component" value="Unassembled WGS sequence"/>
</dbReference>
<name>A0A1X0S9R7_RHIZD</name>
<reference evidence="8 9" key="1">
    <citation type="journal article" date="2016" name="Proc. Natl. Acad. Sci. U.S.A.">
        <title>Lipid metabolic changes in an early divergent fungus govern the establishment of a mutualistic symbiosis with endobacteria.</title>
        <authorList>
            <person name="Lastovetsky O.A."/>
            <person name="Gaspar M.L."/>
            <person name="Mondo S.J."/>
            <person name="LaButti K.M."/>
            <person name="Sandor L."/>
            <person name="Grigoriev I.V."/>
            <person name="Henry S.A."/>
            <person name="Pawlowska T.E."/>
        </authorList>
    </citation>
    <scope>NUCLEOTIDE SEQUENCE [LARGE SCALE GENOMIC DNA]</scope>
    <source>
        <strain evidence="8 9">ATCC 11559</strain>
    </source>
</reference>
<keyword evidence="3" id="KW-0862">Zinc</keyword>
<dbReference type="VEuPathDB" id="FungiDB:BCV72DRAFT_66514"/>
<dbReference type="SUPFAM" id="SSF57667">
    <property type="entry name" value="beta-beta-alpha zinc fingers"/>
    <property type="match status" value="2"/>
</dbReference>
<gene>
    <name evidence="8" type="ORF">BCV71DRAFT_289130</name>
</gene>
<organism evidence="8 9">
    <name type="scientific">Rhizopus microsporus</name>
    <dbReference type="NCBI Taxonomy" id="58291"/>
    <lineage>
        <taxon>Eukaryota</taxon>
        <taxon>Fungi</taxon>
        <taxon>Fungi incertae sedis</taxon>
        <taxon>Mucoromycota</taxon>
        <taxon>Mucoromycotina</taxon>
        <taxon>Mucoromycetes</taxon>
        <taxon>Mucorales</taxon>
        <taxon>Mucorineae</taxon>
        <taxon>Rhizopodaceae</taxon>
        <taxon>Rhizopus</taxon>
    </lineage>
</organism>
<dbReference type="PROSITE" id="PS00028">
    <property type="entry name" value="ZINC_FINGER_C2H2_1"/>
    <property type="match status" value="1"/>
</dbReference>
<feature type="compositionally biased region" description="Basic residues" evidence="6">
    <location>
        <begin position="27"/>
        <end position="38"/>
    </location>
</feature>
<feature type="compositionally biased region" description="Acidic residues" evidence="6">
    <location>
        <begin position="108"/>
        <end position="117"/>
    </location>
</feature>
<protein>
    <recommendedName>
        <fullName evidence="7">C2H2-type domain-containing protein</fullName>
    </recommendedName>
</protein>
<evidence type="ECO:0000256" key="1">
    <source>
        <dbReference type="ARBA" id="ARBA00022723"/>
    </source>
</evidence>
<dbReference type="EMBL" id="KV921285">
    <property type="protein sequence ID" value="ORE21014.1"/>
    <property type="molecule type" value="Genomic_DNA"/>
</dbReference>
<evidence type="ECO:0000256" key="2">
    <source>
        <dbReference type="ARBA" id="ARBA00022771"/>
    </source>
</evidence>
<dbReference type="InterPro" id="IPR013087">
    <property type="entry name" value="Znf_C2H2_type"/>
</dbReference>
<evidence type="ECO:0000313" key="9">
    <source>
        <dbReference type="Proteomes" id="UP000242381"/>
    </source>
</evidence>
<feature type="compositionally biased region" description="Basic residues" evidence="6">
    <location>
        <begin position="72"/>
        <end position="84"/>
    </location>
</feature>
<dbReference type="SMART" id="SM00355">
    <property type="entry name" value="ZnF_C2H2"/>
    <property type="match status" value="3"/>
</dbReference>
<dbReference type="InterPro" id="IPR041661">
    <property type="entry name" value="ZN622/Rei1/Reh1_Znf-C2H2"/>
</dbReference>
<feature type="region of interest" description="Disordered" evidence="6">
    <location>
        <begin position="1"/>
        <end position="126"/>
    </location>
</feature>